<keyword evidence="1" id="KW-1133">Transmembrane helix</keyword>
<feature type="transmembrane region" description="Helical" evidence="1">
    <location>
        <begin position="63"/>
        <end position="83"/>
    </location>
</feature>
<gene>
    <name evidence="2" type="ORF">GBA63_19370</name>
</gene>
<dbReference type="RefSeq" id="WP_166178870.1">
    <property type="nucleotide sequence ID" value="NZ_CP045119.1"/>
</dbReference>
<keyword evidence="1" id="KW-0812">Transmembrane</keyword>
<evidence type="ECO:0000313" key="2">
    <source>
        <dbReference type="EMBL" id="QIN84562.1"/>
    </source>
</evidence>
<reference evidence="2 3" key="1">
    <citation type="submission" date="2019-10" db="EMBL/GenBank/DDBJ databases">
        <title>Rubrobacter sp nov SCSIO 52090 isolated from a deep-sea sediment in the South China Sea.</title>
        <authorList>
            <person name="Chen R.W."/>
        </authorList>
    </citation>
    <scope>NUCLEOTIDE SEQUENCE [LARGE SCALE GENOMIC DNA]</scope>
    <source>
        <strain evidence="2 3">SCSIO 52909</strain>
    </source>
</reference>
<dbReference type="KEGG" id="rub:GBA63_19370"/>
<keyword evidence="3" id="KW-1185">Reference proteome</keyword>
<proteinExistence type="predicted"/>
<feature type="transmembrane region" description="Helical" evidence="1">
    <location>
        <begin position="20"/>
        <end position="38"/>
    </location>
</feature>
<name>A0A6G8QDP3_9ACTN</name>
<keyword evidence="1" id="KW-0472">Membrane</keyword>
<accession>A0A6G8QDP3</accession>
<evidence type="ECO:0000256" key="1">
    <source>
        <dbReference type="SAM" id="Phobius"/>
    </source>
</evidence>
<dbReference type="AlphaFoldDB" id="A0A6G8QDP3"/>
<organism evidence="2 3">
    <name type="scientific">Rubrobacter tropicus</name>
    <dbReference type="NCBI Taxonomy" id="2653851"/>
    <lineage>
        <taxon>Bacteria</taxon>
        <taxon>Bacillati</taxon>
        <taxon>Actinomycetota</taxon>
        <taxon>Rubrobacteria</taxon>
        <taxon>Rubrobacterales</taxon>
        <taxon>Rubrobacteraceae</taxon>
        <taxon>Rubrobacter</taxon>
    </lineage>
</organism>
<evidence type="ECO:0000313" key="3">
    <source>
        <dbReference type="Proteomes" id="UP000501452"/>
    </source>
</evidence>
<dbReference type="EMBL" id="CP045119">
    <property type="protein sequence ID" value="QIN84562.1"/>
    <property type="molecule type" value="Genomic_DNA"/>
</dbReference>
<dbReference type="Proteomes" id="UP000501452">
    <property type="component" value="Chromosome"/>
</dbReference>
<sequence>MSSESRGKIWASCASLRRALLGALAALVLAFAALYPYLEATGSCGEPGCPHFSQAHVPASSELPAGMVVALVRAIPAAPAFAGRIRRRFASDRKPAEVYLSPELEPPRT</sequence>
<protein>
    <submittedName>
        <fullName evidence="2">Uncharacterized protein</fullName>
    </submittedName>
</protein>